<evidence type="ECO:0000313" key="2">
    <source>
        <dbReference type="Proteomes" id="UP001145114"/>
    </source>
</evidence>
<name>A0ACC1HBT4_9FUNG</name>
<dbReference type="EMBL" id="JAMZIH010006357">
    <property type="protein sequence ID" value="KAJ1674008.1"/>
    <property type="molecule type" value="Genomic_DNA"/>
</dbReference>
<organism evidence="1 2">
    <name type="scientific">Spiromyces aspiralis</name>
    <dbReference type="NCBI Taxonomy" id="68401"/>
    <lineage>
        <taxon>Eukaryota</taxon>
        <taxon>Fungi</taxon>
        <taxon>Fungi incertae sedis</taxon>
        <taxon>Zoopagomycota</taxon>
        <taxon>Kickxellomycotina</taxon>
        <taxon>Kickxellomycetes</taxon>
        <taxon>Kickxellales</taxon>
        <taxon>Kickxellaceae</taxon>
        <taxon>Spiromyces</taxon>
    </lineage>
</organism>
<protein>
    <submittedName>
        <fullName evidence="1">Astra associated protein 1 Asa1</fullName>
    </submittedName>
</protein>
<sequence>MYSDAEGNLIIWSMLLKKPAVYRPKAHEGAIISISSAPNNRLVTHGRDNAIRAWRLDVAGDDGAHGAALVSLNELFSVAVDALNFCNSSLAVTIGKCASTLDDGAVPYTARRY</sequence>
<accession>A0ACC1HBT4</accession>
<dbReference type="Proteomes" id="UP001145114">
    <property type="component" value="Unassembled WGS sequence"/>
</dbReference>
<keyword evidence="2" id="KW-1185">Reference proteome</keyword>
<reference evidence="1" key="1">
    <citation type="submission" date="2022-06" db="EMBL/GenBank/DDBJ databases">
        <title>Phylogenomic reconstructions and comparative analyses of Kickxellomycotina fungi.</title>
        <authorList>
            <person name="Reynolds N.K."/>
            <person name="Stajich J.E."/>
            <person name="Barry K."/>
            <person name="Grigoriev I.V."/>
            <person name="Crous P."/>
            <person name="Smith M.E."/>
        </authorList>
    </citation>
    <scope>NUCLEOTIDE SEQUENCE</scope>
    <source>
        <strain evidence="1">RSA 2271</strain>
    </source>
</reference>
<comment type="caution">
    <text evidence="1">The sequence shown here is derived from an EMBL/GenBank/DDBJ whole genome shotgun (WGS) entry which is preliminary data.</text>
</comment>
<gene>
    <name evidence="1" type="primary">asa1</name>
    <name evidence="1" type="ORF">EV182_004148</name>
</gene>
<proteinExistence type="predicted"/>
<evidence type="ECO:0000313" key="1">
    <source>
        <dbReference type="EMBL" id="KAJ1674008.1"/>
    </source>
</evidence>